<feature type="transmembrane region" description="Helical" evidence="9">
    <location>
        <begin position="46"/>
        <end position="65"/>
    </location>
</feature>
<dbReference type="PROSITE" id="PS00217">
    <property type="entry name" value="SUGAR_TRANSPORT_2"/>
    <property type="match status" value="1"/>
</dbReference>
<dbReference type="InterPro" id="IPR005828">
    <property type="entry name" value="MFS_sugar_transport-like"/>
</dbReference>
<dbReference type="GO" id="GO:0016020">
    <property type="term" value="C:membrane"/>
    <property type="evidence" value="ECO:0007669"/>
    <property type="project" value="UniProtKB-SubCell"/>
</dbReference>
<comment type="subcellular location">
    <subcellularLocation>
        <location evidence="1">Membrane</location>
        <topology evidence="1">Multi-pass membrane protein</topology>
    </subcellularLocation>
</comment>
<sequence>MGIKRNVLLIAVIAATGGLLFGFDTGVISGALPFLKQHWQLNDESLEWVTTTVLIGAVIGALGSGRLSDMLGRKRMIILNAVIFSAGALGCAFAWNIVILMIMRMVIGIAIGITSYVVPMYIAEISPVRYRGALVTLNQLMITIGILASYIVDYLLSNDADPASWRWMFLAGFVPAIILLIGMFFLPESPRWLASKGHWEEGRAILQKTEDKGLVEQVLEDLKKELAIASQQKNELREILKPWLRPALIITIGIFFFQQFSGVNTIIYYSPIIFQMAGIVSNTDSILPAIIIGAVNVIACFVSVLLLDKVGRRKLYLIGISGMAPSLAMLGCCFYFKEALGPNLPFFAVLSIVCYIIFIAISLAPLGWLLISEIFPLSVRGVGMSIGSLAHWGFNAIIAFTFLKLVNSVGVAATFISYALVCIVGILWGYFYIPETKGKSLEEIEQAWRQGKKPREI</sequence>
<keyword evidence="12" id="KW-1185">Reference proteome</keyword>
<dbReference type="PANTHER" id="PTHR48020:SF12">
    <property type="entry name" value="PROTON MYO-INOSITOL COTRANSPORTER"/>
    <property type="match status" value="1"/>
</dbReference>
<evidence type="ECO:0000256" key="9">
    <source>
        <dbReference type="SAM" id="Phobius"/>
    </source>
</evidence>
<dbReference type="AlphaFoldDB" id="A0A3E1Y8P3"/>
<dbReference type="OrthoDB" id="9783823at2"/>
<dbReference type="Proteomes" id="UP000260644">
    <property type="component" value="Unassembled WGS sequence"/>
</dbReference>
<dbReference type="InterPro" id="IPR050814">
    <property type="entry name" value="Myo-inositol_Transporter"/>
</dbReference>
<keyword evidence="6 9" id="KW-0472">Membrane</keyword>
<dbReference type="EMBL" id="QPMM01000007">
    <property type="protein sequence ID" value="RFS21721.1"/>
    <property type="molecule type" value="Genomic_DNA"/>
</dbReference>
<reference evidence="11 12" key="1">
    <citation type="submission" date="2018-07" db="EMBL/GenBank/DDBJ databases">
        <title>Chitinophaga K2CV101002-2 sp. nov., isolated from a monsoon evergreen broad-leaved forest soil.</title>
        <authorList>
            <person name="Lv Y."/>
        </authorList>
    </citation>
    <scope>NUCLEOTIDE SEQUENCE [LARGE SCALE GENOMIC DNA]</scope>
    <source>
        <strain evidence="11 12">GDMCC 1.1288</strain>
    </source>
</reference>
<dbReference type="PROSITE" id="PS00216">
    <property type="entry name" value="SUGAR_TRANSPORT_1"/>
    <property type="match status" value="2"/>
</dbReference>
<comment type="similarity">
    <text evidence="2 7">Belongs to the major facilitator superfamily. Sugar transporter (TC 2.A.1.1) family.</text>
</comment>
<evidence type="ECO:0000256" key="6">
    <source>
        <dbReference type="ARBA" id="ARBA00023136"/>
    </source>
</evidence>
<keyword evidence="8" id="KW-0175">Coiled coil</keyword>
<dbReference type="InterPro" id="IPR020846">
    <property type="entry name" value="MFS_dom"/>
</dbReference>
<feature type="transmembrane region" description="Helical" evidence="9">
    <location>
        <begin position="409"/>
        <end position="433"/>
    </location>
</feature>
<evidence type="ECO:0000313" key="12">
    <source>
        <dbReference type="Proteomes" id="UP000260644"/>
    </source>
</evidence>
<feature type="transmembrane region" description="Helical" evidence="9">
    <location>
        <begin position="101"/>
        <end position="122"/>
    </location>
</feature>
<comment type="caution">
    <text evidence="11">The sequence shown here is derived from an EMBL/GenBank/DDBJ whole genome shotgun (WGS) entry which is preliminary data.</text>
</comment>
<dbReference type="GO" id="GO:0022857">
    <property type="term" value="F:transmembrane transporter activity"/>
    <property type="evidence" value="ECO:0007669"/>
    <property type="project" value="InterPro"/>
</dbReference>
<evidence type="ECO:0000256" key="8">
    <source>
        <dbReference type="SAM" id="Coils"/>
    </source>
</evidence>
<feature type="transmembrane region" description="Helical" evidence="9">
    <location>
        <begin position="286"/>
        <end position="308"/>
    </location>
</feature>
<feature type="transmembrane region" description="Helical" evidence="9">
    <location>
        <begin position="315"/>
        <end position="337"/>
    </location>
</feature>
<feature type="transmembrane region" description="Helical" evidence="9">
    <location>
        <begin position="164"/>
        <end position="186"/>
    </location>
</feature>
<evidence type="ECO:0000256" key="3">
    <source>
        <dbReference type="ARBA" id="ARBA00022448"/>
    </source>
</evidence>
<accession>A0A3E1Y8P3</accession>
<feature type="domain" description="Major facilitator superfamily (MFS) profile" evidence="10">
    <location>
        <begin position="10"/>
        <end position="437"/>
    </location>
</feature>
<keyword evidence="5 9" id="KW-1133">Transmembrane helix</keyword>
<evidence type="ECO:0000256" key="7">
    <source>
        <dbReference type="RuleBase" id="RU003346"/>
    </source>
</evidence>
<dbReference type="RefSeq" id="WP_116976265.1">
    <property type="nucleotide sequence ID" value="NZ_QPMM01000007.1"/>
</dbReference>
<evidence type="ECO:0000256" key="4">
    <source>
        <dbReference type="ARBA" id="ARBA00022692"/>
    </source>
</evidence>
<dbReference type="InterPro" id="IPR005829">
    <property type="entry name" value="Sugar_transporter_CS"/>
</dbReference>
<evidence type="ECO:0000256" key="1">
    <source>
        <dbReference type="ARBA" id="ARBA00004141"/>
    </source>
</evidence>
<feature type="transmembrane region" description="Helical" evidence="9">
    <location>
        <begin position="247"/>
        <end position="274"/>
    </location>
</feature>
<evidence type="ECO:0000259" key="10">
    <source>
        <dbReference type="PROSITE" id="PS50850"/>
    </source>
</evidence>
<feature type="transmembrane region" description="Helical" evidence="9">
    <location>
        <begin position="343"/>
        <end position="370"/>
    </location>
</feature>
<protein>
    <submittedName>
        <fullName evidence="11">Sugar porter family MFS transporter</fullName>
    </submittedName>
</protein>
<proteinExistence type="inferred from homology"/>
<keyword evidence="3 7" id="KW-0813">Transport</keyword>
<dbReference type="NCBIfam" id="TIGR00879">
    <property type="entry name" value="SP"/>
    <property type="match status" value="1"/>
</dbReference>
<feature type="transmembrane region" description="Helical" evidence="9">
    <location>
        <begin position="77"/>
        <end position="95"/>
    </location>
</feature>
<dbReference type="InterPro" id="IPR003663">
    <property type="entry name" value="Sugar/inositol_transpt"/>
</dbReference>
<feature type="transmembrane region" description="Helical" evidence="9">
    <location>
        <begin position="382"/>
        <end position="403"/>
    </location>
</feature>
<feature type="coiled-coil region" evidence="8">
    <location>
        <begin position="212"/>
        <end position="239"/>
    </location>
</feature>
<keyword evidence="4 9" id="KW-0812">Transmembrane</keyword>
<dbReference type="PROSITE" id="PS50850">
    <property type="entry name" value="MFS"/>
    <property type="match status" value="1"/>
</dbReference>
<dbReference type="Gene3D" id="1.20.1250.20">
    <property type="entry name" value="MFS general substrate transporter like domains"/>
    <property type="match status" value="1"/>
</dbReference>
<feature type="transmembrane region" description="Helical" evidence="9">
    <location>
        <begin position="134"/>
        <end position="152"/>
    </location>
</feature>
<dbReference type="InterPro" id="IPR036259">
    <property type="entry name" value="MFS_trans_sf"/>
</dbReference>
<dbReference type="PANTHER" id="PTHR48020">
    <property type="entry name" value="PROTON MYO-INOSITOL COTRANSPORTER"/>
    <property type="match status" value="1"/>
</dbReference>
<name>A0A3E1Y8P3_9BACT</name>
<gene>
    <name evidence="11" type="ORF">DVR12_13750</name>
</gene>
<dbReference type="Pfam" id="PF00083">
    <property type="entry name" value="Sugar_tr"/>
    <property type="match status" value="1"/>
</dbReference>
<evidence type="ECO:0000313" key="11">
    <source>
        <dbReference type="EMBL" id="RFS21721.1"/>
    </source>
</evidence>
<dbReference type="FunFam" id="1.20.1250.20:FF:000073">
    <property type="entry name" value="MFS myo-inositol transporter, putative"/>
    <property type="match status" value="1"/>
</dbReference>
<organism evidence="11 12">
    <name type="scientific">Chitinophaga silvatica</name>
    <dbReference type="NCBI Taxonomy" id="2282649"/>
    <lineage>
        <taxon>Bacteria</taxon>
        <taxon>Pseudomonadati</taxon>
        <taxon>Bacteroidota</taxon>
        <taxon>Chitinophagia</taxon>
        <taxon>Chitinophagales</taxon>
        <taxon>Chitinophagaceae</taxon>
        <taxon>Chitinophaga</taxon>
    </lineage>
</organism>
<evidence type="ECO:0000256" key="5">
    <source>
        <dbReference type="ARBA" id="ARBA00022989"/>
    </source>
</evidence>
<evidence type="ECO:0000256" key="2">
    <source>
        <dbReference type="ARBA" id="ARBA00010992"/>
    </source>
</evidence>
<dbReference type="PRINTS" id="PR00171">
    <property type="entry name" value="SUGRTRNSPORT"/>
</dbReference>
<dbReference type="SUPFAM" id="SSF103473">
    <property type="entry name" value="MFS general substrate transporter"/>
    <property type="match status" value="1"/>
</dbReference>